<evidence type="ECO:0000256" key="4">
    <source>
        <dbReference type="ARBA" id="ARBA00022692"/>
    </source>
</evidence>
<keyword evidence="3" id="KW-0145">Chemotaxis</keyword>
<dbReference type="CDD" id="cd12912">
    <property type="entry name" value="PDC2_MCP_like"/>
    <property type="match status" value="1"/>
</dbReference>
<evidence type="ECO:0000313" key="13">
    <source>
        <dbReference type="Proteomes" id="UP001454489"/>
    </source>
</evidence>
<dbReference type="Gene3D" id="1.10.287.950">
    <property type="entry name" value="Methyl-accepting chemotaxis protein"/>
    <property type="match status" value="1"/>
</dbReference>
<keyword evidence="4 9" id="KW-0812">Transmembrane</keyword>
<evidence type="ECO:0000256" key="9">
    <source>
        <dbReference type="SAM" id="Phobius"/>
    </source>
</evidence>
<feature type="domain" description="HAMP" evidence="11">
    <location>
        <begin position="303"/>
        <end position="356"/>
    </location>
</feature>
<protein>
    <submittedName>
        <fullName evidence="12">Methyl-accepting chemotaxis protein</fullName>
    </submittedName>
</protein>
<dbReference type="Gene3D" id="3.30.450.20">
    <property type="entry name" value="PAS domain"/>
    <property type="match status" value="1"/>
</dbReference>
<dbReference type="SUPFAM" id="SSF58104">
    <property type="entry name" value="Methyl-accepting chemotaxis protein (MCP) signaling domain"/>
    <property type="match status" value="1"/>
</dbReference>
<gene>
    <name evidence="12" type="ORF">WMO43_09240</name>
</gene>
<proteinExistence type="inferred from homology"/>
<dbReference type="Gene3D" id="6.10.340.10">
    <property type="match status" value="1"/>
</dbReference>
<keyword evidence="8" id="KW-0807">Transducer</keyword>
<evidence type="ECO:0000259" key="10">
    <source>
        <dbReference type="PROSITE" id="PS50111"/>
    </source>
</evidence>
<dbReference type="InterPro" id="IPR051310">
    <property type="entry name" value="MCP_chemotaxis"/>
</dbReference>
<dbReference type="InterPro" id="IPR004089">
    <property type="entry name" value="MCPsignal_dom"/>
</dbReference>
<feature type="domain" description="Methyl-accepting transducer" evidence="10">
    <location>
        <begin position="406"/>
        <end position="635"/>
    </location>
</feature>
<evidence type="ECO:0000256" key="2">
    <source>
        <dbReference type="ARBA" id="ARBA00022475"/>
    </source>
</evidence>
<dbReference type="PANTHER" id="PTHR43531:SF11">
    <property type="entry name" value="METHYL-ACCEPTING CHEMOTAXIS PROTEIN 3"/>
    <property type="match status" value="1"/>
</dbReference>
<evidence type="ECO:0000256" key="8">
    <source>
        <dbReference type="PROSITE-ProRule" id="PRU00284"/>
    </source>
</evidence>
<dbReference type="Pfam" id="PF02743">
    <property type="entry name" value="dCache_1"/>
    <property type="match status" value="1"/>
</dbReference>
<evidence type="ECO:0000259" key="11">
    <source>
        <dbReference type="PROSITE" id="PS50885"/>
    </source>
</evidence>
<comment type="similarity">
    <text evidence="7">Belongs to the methyl-accepting chemotaxis (MCP) protein family.</text>
</comment>
<evidence type="ECO:0000313" key="12">
    <source>
        <dbReference type="EMBL" id="MEQ2558052.1"/>
    </source>
</evidence>
<dbReference type="EMBL" id="JBBMEX010000008">
    <property type="protein sequence ID" value="MEQ2558052.1"/>
    <property type="molecule type" value="Genomic_DNA"/>
</dbReference>
<keyword evidence="13" id="KW-1185">Reference proteome</keyword>
<evidence type="ECO:0000256" key="1">
    <source>
        <dbReference type="ARBA" id="ARBA00004651"/>
    </source>
</evidence>
<evidence type="ECO:0000256" key="6">
    <source>
        <dbReference type="ARBA" id="ARBA00023136"/>
    </source>
</evidence>
<keyword evidence="2" id="KW-1003">Cell membrane</keyword>
<dbReference type="PROSITE" id="PS50885">
    <property type="entry name" value="HAMP"/>
    <property type="match status" value="1"/>
</dbReference>
<comment type="subcellular location">
    <subcellularLocation>
        <location evidence="1">Cell membrane</location>
        <topology evidence="1">Multi-pass membrane protein</topology>
    </subcellularLocation>
</comment>
<dbReference type="RefSeq" id="WP_353530971.1">
    <property type="nucleotide sequence ID" value="NZ_JBBMEX010000008.1"/>
</dbReference>
<dbReference type="Proteomes" id="UP001454489">
    <property type="component" value="Unassembled WGS sequence"/>
</dbReference>
<organism evidence="12 13">
    <name type="scientific">Maccoyibacter intestinihominis</name>
    <dbReference type="NCBI Taxonomy" id="3133499"/>
    <lineage>
        <taxon>Bacteria</taxon>
        <taxon>Bacillati</taxon>
        <taxon>Bacillota</taxon>
        <taxon>Clostridia</taxon>
        <taxon>Lachnospirales</taxon>
        <taxon>Lachnospiraceae</taxon>
        <taxon>Maccoyibacter</taxon>
    </lineage>
</organism>
<dbReference type="Pfam" id="PF00015">
    <property type="entry name" value="MCPsignal"/>
    <property type="match status" value="1"/>
</dbReference>
<feature type="transmembrane region" description="Helical" evidence="9">
    <location>
        <begin position="12"/>
        <end position="33"/>
    </location>
</feature>
<sequence length="656" mass="71698">MKKFRNLKQKIIFYVMSVSILLTVLITAVMSFGSIRSTNKLQLDNIQVTTRIASQSISSNLHLLTERIYNISTDAELTDDSLSKKDKAAYLQDFEQEIEFVWLSVYDADGKKLYGDKTAPDSIADTKYYSQLAETANTVIGEPHYDQDVLQLCVGAPLKANDEVCGYVIGSYKYDLLNDVLSMLILGDTGSACIINEKGTIIADQDEKNIADQVSIYDKNSSSKNKEIYDRILSYQTGSVTMKLHGVSHYVGYTPIPGTNWVLLVDAPKREFMNSVYLSIGISIVLAAVMLIIAASIIVPLSNGISNSLASATKRLQDLADGNLSEEVVHLATNDEAELLTEALAKTVDSLNSYIQDIQTSLGSLSSGDYAIAIPDNFDGDFISIRDSLSDITDSLNKTMLRMNDSSSAVNQNSTEVSNYARQLFDGSQNQAALLKTLESSMQDITATIEKNKENAVQIENFSKEAAQKTAQGDSYMHSMLDTMNQIHAGMEEITSISQLIANISKQTGLLSLNASIEAARAGEAGRGFAVVASEIGDLAQQTSDALNQSSAIIERSAETIQQGLDMAMQTAQSFKEIQDVTDQYEVISAQLAEIVKAQTDAVTEVNEQLDSLKDIASQNQNLAEETDKMATNFLVQSEELKDFVSQVKLRDHGNA</sequence>
<dbReference type="PANTHER" id="PTHR43531">
    <property type="entry name" value="PROTEIN ICFG"/>
    <property type="match status" value="1"/>
</dbReference>
<evidence type="ECO:0000256" key="7">
    <source>
        <dbReference type="ARBA" id="ARBA00029447"/>
    </source>
</evidence>
<keyword evidence="5 9" id="KW-1133">Transmembrane helix</keyword>
<evidence type="ECO:0000256" key="5">
    <source>
        <dbReference type="ARBA" id="ARBA00022989"/>
    </source>
</evidence>
<dbReference type="PROSITE" id="PS50111">
    <property type="entry name" value="CHEMOTAXIS_TRANSDUC_2"/>
    <property type="match status" value="1"/>
</dbReference>
<dbReference type="InterPro" id="IPR033479">
    <property type="entry name" value="dCache_1"/>
</dbReference>
<dbReference type="SMART" id="SM00283">
    <property type="entry name" value="MA"/>
    <property type="match status" value="1"/>
</dbReference>
<feature type="transmembrane region" description="Helical" evidence="9">
    <location>
        <begin position="276"/>
        <end position="299"/>
    </location>
</feature>
<name>A0ABV1HG65_9FIRM</name>
<keyword evidence="6 9" id="KW-0472">Membrane</keyword>
<accession>A0ABV1HG65</accession>
<reference evidence="12 13" key="1">
    <citation type="submission" date="2024-03" db="EMBL/GenBank/DDBJ databases">
        <title>Human intestinal bacterial collection.</title>
        <authorList>
            <person name="Pauvert C."/>
            <person name="Hitch T.C.A."/>
            <person name="Clavel T."/>
        </authorList>
    </citation>
    <scope>NUCLEOTIDE SEQUENCE [LARGE SCALE GENOMIC DNA]</scope>
    <source>
        <strain evidence="12 13">CLA-AA-H185</strain>
    </source>
</reference>
<dbReference type="InterPro" id="IPR003660">
    <property type="entry name" value="HAMP_dom"/>
</dbReference>
<evidence type="ECO:0000256" key="3">
    <source>
        <dbReference type="ARBA" id="ARBA00022500"/>
    </source>
</evidence>
<comment type="caution">
    <text evidence="12">The sequence shown here is derived from an EMBL/GenBank/DDBJ whole genome shotgun (WGS) entry which is preliminary data.</text>
</comment>